<keyword evidence="2" id="KW-1185">Reference proteome</keyword>
<gene>
    <name evidence="1" type="ORF">F383_38766</name>
</gene>
<evidence type="ECO:0000313" key="2">
    <source>
        <dbReference type="Proteomes" id="UP000032142"/>
    </source>
</evidence>
<organism evidence="1 2">
    <name type="scientific">Gossypium arboreum</name>
    <name type="common">Tree cotton</name>
    <name type="synonym">Gossypium nanking</name>
    <dbReference type="NCBI Taxonomy" id="29729"/>
    <lineage>
        <taxon>Eukaryota</taxon>
        <taxon>Viridiplantae</taxon>
        <taxon>Streptophyta</taxon>
        <taxon>Embryophyta</taxon>
        <taxon>Tracheophyta</taxon>
        <taxon>Spermatophyta</taxon>
        <taxon>Magnoliopsida</taxon>
        <taxon>eudicotyledons</taxon>
        <taxon>Gunneridae</taxon>
        <taxon>Pentapetalae</taxon>
        <taxon>rosids</taxon>
        <taxon>malvids</taxon>
        <taxon>Malvales</taxon>
        <taxon>Malvaceae</taxon>
        <taxon>Malvoideae</taxon>
        <taxon>Gossypium</taxon>
    </lineage>
</organism>
<protein>
    <submittedName>
        <fullName evidence="1">Uncharacterized protein</fullName>
    </submittedName>
</protein>
<comment type="caution">
    <text evidence="1">The sequence shown here is derived from an EMBL/GenBank/DDBJ whole genome shotgun (WGS) entry which is preliminary data.</text>
</comment>
<reference evidence="2" key="1">
    <citation type="submission" date="2014-09" db="EMBL/GenBank/DDBJ databases">
        <authorList>
            <person name="Mudge J."/>
            <person name="Ramaraj T."/>
            <person name="Lindquist I.E."/>
            <person name="Bharti A.K."/>
            <person name="Sundararajan A."/>
            <person name="Cameron C.T."/>
            <person name="Woodward J.E."/>
            <person name="May G.D."/>
            <person name="Brubaker C."/>
            <person name="Broadhvest J."/>
            <person name="Wilkins T.A."/>
        </authorList>
    </citation>
    <scope>NUCLEOTIDE SEQUENCE</scope>
    <source>
        <strain evidence="2">cv. AKA8401</strain>
    </source>
</reference>
<accession>A0A0B0MD15</accession>
<dbReference type="EMBL" id="JRRC01110210">
    <property type="protein sequence ID" value="KHG00068.1"/>
    <property type="molecule type" value="Genomic_DNA"/>
</dbReference>
<evidence type="ECO:0000313" key="1">
    <source>
        <dbReference type="EMBL" id="KHG00068.1"/>
    </source>
</evidence>
<dbReference type="AlphaFoldDB" id="A0A0B0MD15"/>
<proteinExistence type="predicted"/>
<sequence length="38" mass="4623">MAMWSARVRKSRPCLFRTLAHFLHFWPISRSFRSPMLT</sequence>
<name>A0A0B0MD15_GOSAR</name>
<dbReference type="Proteomes" id="UP000032142">
    <property type="component" value="Unassembled WGS sequence"/>
</dbReference>